<dbReference type="AlphaFoldDB" id="A0A3S1AW87"/>
<comment type="caution">
    <text evidence="1">The sequence shown here is derived from an EMBL/GenBank/DDBJ whole genome shotgun (WGS) entry which is preliminary data.</text>
</comment>
<dbReference type="Gene3D" id="3.40.630.10">
    <property type="entry name" value="Zn peptidases"/>
    <property type="match status" value="1"/>
</dbReference>
<gene>
    <name evidence="1" type="ORF">EGW08_018356</name>
</gene>
<proteinExistence type="predicted"/>
<dbReference type="PANTHER" id="PTHR30575">
    <property type="entry name" value="PEPTIDASE M20"/>
    <property type="match status" value="1"/>
</dbReference>
<keyword evidence="2" id="KW-1185">Reference proteome</keyword>
<dbReference type="STRING" id="188477.A0A3S1AW87"/>
<dbReference type="GO" id="GO:0016805">
    <property type="term" value="F:dipeptidase activity"/>
    <property type="evidence" value="ECO:0007669"/>
    <property type="project" value="TreeGrafter"/>
</dbReference>
<feature type="non-terminal residue" evidence="1">
    <location>
        <position position="1"/>
    </location>
</feature>
<dbReference type="OrthoDB" id="6044159at2759"/>
<organism evidence="1 2">
    <name type="scientific">Elysia chlorotica</name>
    <name type="common">Eastern emerald elysia</name>
    <name type="synonym">Sea slug</name>
    <dbReference type="NCBI Taxonomy" id="188477"/>
    <lineage>
        <taxon>Eukaryota</taxon>
        <taxon>Metazoa</taxon>
        <taxon>Spiralia</taxon>
        <taxon>Lophotrochozoa</taxon>
        <taxon>Mollusca</taxon>
        <taxon>Gastropoda</taxon>
        <taxon>Heterobranchia</taxon>
        <taxon>Euthyneura</taxon>
        <taxon>Panpulmonata</taxon>
        <taxon>Sacoglossa</taxon>
        <taxon>Placobranchoidea</taxon>
        <taxon>Plakobranchidae</taxon>
        <taxon>Elysia</taxon>
    </lineage>
</organism>
<dbReference type="Proteomes" id="UP000271974">
    <property type="component" value="Unassembled WGS sequence"/>
</dbReference>
<reference evidence="1 2" key="1">
    <citation type="submission" date="2019-01" db="EMBL/GenBank/DDBJ databases">
        <title>A draft genome assembly of the solar-powered sea slug Elysia chlorotica.</title>
        <authorList>
            <person name="Cai H."/>
            <person name="Li Q."/>
            <person name="Fang X."/>
            <person name="Li J."/>
            <person name="Curtis N.E."/>
            <person name="Altenburger A."/>
            <person name="Shibata T."/>
            <person name="Feng M."/>
            <person name="Maeda T."/>
            <person name="Schwartz J.A."/>
            <person name="Shigenobu S."/>
            <person name="Lundholm N."/>
            <person name="Nishiyama T."/>
            <person name="Yang H."/>
            <person name="Hasebe M."/>
            <person name="Li S."/>
            <person name="Pierce S.K."/>
            <person name="Wang J."/>
        </authorList>
    </citation>
    <scope>NUCLEOTIDE SEQUENCE [LARGE SCALE GENOMIC DNA]</scope>
    <source>
        <strain evidence="1">EC2010</strain>
        <tissue evidence="1">Whole organism of an adult</tissue>
    </source>
</reference>
<name>A0A3S1AW87_ELYCH</name>
<sequence>TVIGCPNQEGGGLIPLFRLRAFKGLDIVLAATPGPRTEWHPVYMGCQNYQALYFGSNGDPDKQKPPCNAMDASMIAYSKVLAMQEHFGRAWKAAASIVQPGSIWVERQMCQTIVKLTAPDSAGLKFLGIRVLPCLQTAAAVTGCEVMITQGEYTMHNLISNVQLGYLLQLNAYQCGVLATPRKSPRAIPPVDVAEVSRVFPTIRPMFYIGTDAMPGTAEFRDASKAPGAHNYALNMAKALAMTAVDVLHTPGTLAKVKDELKVTLEEESRFMFQPFPTNEPPKNMIYSLVTTDTPSDIGPVGWNRR</sequence>
<evidence type="ECO:0000313" key="1">
    <source>
        <dbReference type="EMBL" id="RUS73886.1"/>
    </source>
</evidence>
<dbReference type="EMBL" id="RQTK01000890">
    <property type="protein sequence ID" value="RUS73886.1"/>
    <property type="molecule type" value="Genomic_DNA"/>
</dbReference>
<protein>
    <submittedName>
        <fullName evidence="1">Uncharacterized protein</fullName>
    </submittedName>
</protein>
<accession>A0A3S1AW87</accession>
<evidence type="ECO:0000313" key="2">
    <source>
        <dbReference type="Proteomes" id="UP000271974"/>
    </source>
</evidence>
<dbReference type="PANTHER" id="PTHR30575:SF0">
    <property type="entry name" value="XAA-ARG DIPEPTIDASE"/>
    <property type="match status" value="1"/>
</dbReference>
<dbReference type="InterPro" id="IPR052030">
    <property type="entry name" value="Peptidase_M20/M20A_hydrolases"/>
</dbReference>